<organism evidence="5 6">
    <name type="scientific">Malassezia vespertilionis</name>
    <dbReference type="NCBI Taxonomy" id="2020962"/>
    <lineage>
        <taxon>Eukaryota</taxon>
        <taxon>Fungi</taxon>
        <taxon>Dikarya</taxon>
        <taxon>Basidiomycota</taxon>
        <taxon>Ustilaginomycotina</taxon>
        <taxon>Malasseziomycetes</taxon>
        <taxon>Malasseziales</taxon>
        <taxon>Malasseziaceae</taxon>
        <taxon>Malassezia</taxon>
    </lineage>
</organism>
<keyword evidence="6" id="KW-1185">Reference proteome</keyword>
<reference evidence="5 6" key="1">
    <citation type="submission" date="2017-10" db="EMBL/GenBank/DDBJ databases">
        <title>A novel species of cold-tolerant Malassezia isolated from bats.</title>
        <authorList>
            <person name="Lorch J.M."/>
            <person name="Palmer J.M."/>
            <person name="Vanderwolf K.J."/>
            <person name="Schmidt K.Z."/>
            <person name="Verant M.L."/>
            <person name="Weller T.J."/>
            <person name="Blehert D.S."/>
        </authorList>
    </citation>
    <scope>NUCLEOTIDE SEQUENCE [LARGE SCALE GENOMIC DNA]</scope>
    <source>
        <strain evidence="5 6">NWHC:44797-103</strain>
    </source>
</reference>
<keyword evidence="2" id="KW-0446">Lipid-binding</keyword>
<dbReference type="PRINTS" id="PR00689">
    <property type="entry name" value="ACOABINDINGP"/>
</dbReference>
<dbReference type="InterPro" id="IPR035984">
    <property type="entry name" value="Acyl-CoA-binding_sf"/>
</dbReference>
<dbReference type="OrthoDB" id="346910at2759"/>
<comment type="similarity">
    <text evidence="1">Belongs to the ACBP family.</text>
</comment>
<feature type="compositionally biased region" description="Polar residues" evidence="3">
    <location>
        <begin position="1"/>
        <end position="18"/>
    </location>
</feature>
<dbReference type="Gene3D" id="1.20.80.10">
    <property type="match status" value="1"/>
</dbReference>
<evidence type="ECO:0000259" key="4">
    <source>
        <dbReference type="PROSITE" id="PS51228"/>
    </source>
</evidence>
<dbReference type="SUPFAM" id="SSF47027">
    <property type="entry name" value="Acyl-CoA binding protein"/>
    <property type="match status" value="1"/>
</dbReference>
<dbReference type="InterPro" id="IPR000582">
    <property type="entry name" value="Acyl-CoA-binding_protein"/>
</dbReference>
<sequence length="76" mass="8909">MTSSRYKQATEGDINTQRPGMFDQTGRYKWDSWNSRKGMSSEEAKKGYVDVFFEVFEMLKDDAEYSKYIDEVKSLA</sequence>
<dbReference type="GO" id="GO:0000062">
    <property type="term" value="F:fatty-acyl-CoA binding"/>
    <property type="evidence" value="ECO:0007669"/>
    <property type="project" value="InterPro"/>
</dbReference>
<dbReference type="Pfam" id="PF00887">
    <property type="entry name" value="ACBP"/>
    <property type="match status" value="1"/>
</dbReference>
<dbReference type="AlphaFoldDB" id="A0A2N1J764"/>
<feature type="domain" description="ACB" evidence="4">
    <location>
        <begin position="1"/>
        <end position="61"/>
    </location>
</feature>
<dbReference type="GO" id="GO:0006631">
    <property type="term" value="P:fatty acid metabolic process"/>
    <property type="evidence" value="ECO:0007669"/>
    <property type="project" value="TreeGrafter"/>
</dbReference>
<dbReference type="PANTHER" id="PTHR23310:SF62">
    <property type="entry name" value="ACYL-COA BINDING PROTEIN 1, ISOFORM A"/>
    <property type="match status" value="1"/>
</dbReference>
<feature type="region of interest" description="Disordered" evidence="3">
    <location>
        <begin position="1"/>
        <end position="22"/>
    </location>
</feature>
<gene>
    <name evidence="5" type="ORF">MVES_003615</name>
</gene>
<evidence type="ECO:0000256" key="1">
    <source>
        <dbReference type="ARBA" id="ARBA00005567"/>
    </source>
</evidence>
<evidence type="ECO:0000256" key="3">
    <source>
        <dbReference type="SAM" id="MobiDB-lite"/>
    </source>
</evidence>
<dbReference type="PROSITE" id="PS51228">
    <property type="entry name" value="ACB_2"/>
    <property type="match status" value="1"/>
</dbReference>
<accession>A0A2N1J764</accession>
<evidence type="ECO:0000313" key="5">
    <source>
        <dbReference type="EMBL" id="PKI82396.1"/>
    </source>
</evidence>
<name>A0A2N1J764_9BASI</name>
<dbReference type="Proteomes" id="UP000232875">
    <property type="component" value="Unassembled WGS sequence"/>
</dbReference>
<proteinExistence type="inferred from homology"/>
<dbReference type="PANTHER" id="PTHR23310">
    <property type="entry name" value="ACYL-COA-BINDING PROTEIN, ACBP"/>
    <property type="match status" value="1"/>
</dbReference>
<dbReference type="STRING" id="2020962.A0A2N1J764"/>
<evidence type="ECO:0000256" key="2">
    <source>
        <dbReference type="ARBA" id="ARBA00023121"/>
    </source>
</evidence>
<protein>
    <recommendedName>
        <fullName evidence="4">ACB domain-containing protein</fullName>
    </recommendedName>
</protein>
<evidence type="ECO:0000313" key="6">
    <source>
        <dbReference type="Proteomes" id="UP000232875"/>
    </source>
</evidence>
<dbReference type="InterPro" id="IPR014352">
    <property type="entry name" value="FERM/acyl-CoA-bd_prot_sf"/>
</dbReference>
<dbReference type="EMBL" id="KZ454995">
    <property type="protein sequence ID" value="PKI82396.1"/>
    <property type="molecule type" value="Genomic_DNA"/>
</dbReference>